<dbReference type="PANTHER" id="PTHR31234">
    <property type="entry name" value="LATE EMBRYOGENESIS ABUNDANT (LEA) HYDROXYPROLINE-RICH GLYCOPROTEIN FAMILY"/>
    <property type="match status" value="1"/>
</dbReference>
<evidence type="ECO:0000256" key="2">
    <source>
        <dbReference type="ARBA" id="ARBA00022692"/>
    </source>
</evidence>
<feature type="compositionally biased region" description="Low complexity" evidence="5">
    <location>
        <begin position="8"/>
        <end position="23"/>
    </location>
</feature>
<keyword evidence="3 6" id="KW-1133">Transmembrane helix</keyword>
<evidence type="ECO:0000259" key="7">
    <source>
        <dbReference type="Pfam" id="PF03168"/>
    </source>
</evidence>
<comment type="caution">
    <text evidence="8">The sequence shown here is derived from an EMBL/GenBank/DDBJ whole genome shotgun (WGS) entry which is preliminary data.</text>
</comment>
<dbReference type="InterPro" id="IPR004864">
    <property type="entry name" value="LEA_2"/>
</dbReference>
<sequence>MTDHRVFTSPKSPASSGSASPTFPATKGQLYGAAARSIYRPGRRHHRGCCCRLCLWTTIAIFILLLLVAAVAAVFYAIYRPHRPSFSVTSFRLGYLSTTTSGVKSKFSLAVTARNPNKKLVYLYSPIDVTVLASDITVGKGNIPAFVHGKRNSTVLKSSATSSSQPLDSETLSKLKAEIKAKAGVPLKLRLDTKVRVKAGSLKTPRIGIRVICDGIRAVIPASSNSPAIVSMSDASCEVKTKIKIWKWTFLF</sequence>
<dbReference type="AlphaFoldDB" id="A0AAN7QQ36"/>
<evidence type="ECO:0000256" key="4">
    <source>
        <dbReference type="ARBA" id="ARBA00023136"/>
    </source>
</evidence>
<evidence type="ECO:0000313" key="9">
    <source>
        <dbReference type="Proteomes" id="UP001345219"/>
    </source>
</evidence>
<gene>
    <name evidence="8" type="ORF">SAY87_028480</name>
</gene>
<protein>
    <recommendedName>
        <fullName evidence="7">Late embryogenesis abundant protein LEA-2 subgroup domain-containing protein</fullName>
    </recommendedName>
</protein>
<feature type="region of interest" description="Disordered" evidence="5">
    <location>
        <begin position="1"/>
        <end position="23"/>
    </location>
</feature>
<comment type="subcellular location">
    <subcellularLocation>
        <location evidence="1">Membrane</location>
        <topology evidence="1">Single-pass membrane protein</topology>
    </subcellularLocation>
</comment>
<feature type="transmembrane region" description="Helical" evidence="6">
    <location>
        <begin position="53"/>
        <end position="79"/>
    </location>
</feature>
<feature type="domain" description="Late embryogenesis abundant protein LEA-2 subgroup" evidence="7">
    <location>
        <begin position="111"/>
        <end position="211"/>
    </location>
</feature>
<reference evidence="8 9" key="1">
    <citation type="journal article" date="2023" name="Hortic Res">
        <title>Pangenome of water caltrop reveals structural variations and asymmetric subgenome divergence after allopolyploidization.</title>
        <authorList>
            <person name="Zhang X."/>
            <person name="Chen Y."/>
            <person name="Wang L."/>
            <person name="Yuan Y."/>
            <person name="Fang M."/>
            <person name="Shi L."/>
            <person name="Lu R."/>
            <person name="Comes H.P."/>
            <person name="Ma Y."/>
            <person name="Chen Y."/>
            <person name="Huang G."/>
            <person name="Zhou Y."/>
            <person name="Zheng Z."/>
            <person name="Qiu Y."/>
        </authorList>
    </citation>
    <scope>NUCLEOTIDE SEQUENCE [LARGE SCALE GENOMIC DNA]</scope>
    <source>
        <tissue evidence="8">Roots</tissue>
    </source>
</reference>
<organism evidence="8 9">
    <name type="scientific">Trapa incisa</name>
    <dbReference type="NCBI Taxonomy" id="236973"/>
    <lineage>
        <taxon>Eukaryota</taxon>
        <taxon>Viridiplantae</taxon>
        <taxon>Streptophyta</taxon>
        <taxon>Embryophyta</taxon>
        <taxon>Tracheophyta</taxon>
        <taxon>Spermatophyta</taxon>
        <taxon>Magnoliopsida</taxon>
        <taxon>eudicotyledons</taxon>
        <taxon>Gunneridae</taxon>
        <taxon>Pentapetalae</taxon>
        <taxon>rosids</taxon>
        <taxon>malvids</taxon>
        <taxon>Myrtales</taxon>
        <taxon>Lythraceae</taxon>
        <taxon>Trapa</taxon>
    </lineage>
</organism>
<dbReference type="EMBL" id="JAXIOK010000004">
    <property type="protein sequence ID" value="KAK4773461.1"/>
    <property type="molecule type" value="Genomic_DNA"/>
</dbReference>
<keyword evidence="9" id="KW-1185">Reference proteome</keyword>
<dbReference type="Pfam" id="PF03168">
    <property type="entry name" value="LEA_2"/>
    <property type="match status" value="1"/>
</dbReference>
<name>A0AAN7QQ36_9MYRT</name>
<proteinExistence type="predicted"/>
<evidence type="ECO:0000256" key="3">
    <source>
        <dbReference type="ARBA" id="ARBA00022989"/>
    </source>
</evidence>
<keyword evidence="4 6" id="KW-0472">Membrane</keyword>
<evidence type="ECO:0000256" key="1">
    <source>
        <dbReference type="ARBA" id="ARBA00004167"/>
    </source>
</evidence>
<keyword evidence="2 6" id="KW-0812">Transmembrane</keyword>
<evidence type="ECO:0000256" key="5">
    <source>
        <dbReference type="SAM" id="MobiDB-lite"/>
    </source>
</evidence>
<accession>A0AAN7QQ36</accession>
<dbReference type="GO" id="GO:0005886">
    <property type="term" value="C:plasma membrane"/>
    <property type="evidence" value="ECO:0007669"/>
    <property type="project" value="TreeGrafter"/>
</dbReference>
<dbReference type="InterPro" id="IPR044839">
    <property type="entry name" value="NDR1-like"/>
</dbReference>
<dbReference type="GO" id="GO:0098542">
    <property type="term" value="P:defense response to other organism"/>
    <property type="evidence" value="ECO:0007669"/>
    <property type="project" value="InterPro"/>
</dbReference>
<evidence type="ECO:0000256" key="6">
    <source>
        <dbReference type="SAM" id="Phobius"/>
    </source>
</evidence>
<evidence type="ECO:0000313" key="8">
    <source>
        <dbReference type="EMBL" id="KAK4773461.1"/>
    </source>
</evidence>
<dbReference type="Proteomes" id="UP001345219">
    <property type="component" value="Chromosome 22"/>
</dbReference>
<dbReference type="PANTHER" id="PTHR31234:SF2">
    <property type="entry name" value="OS05G0199100 PROTEIN"/>
    <property type="match status" value="1"/>
</dbReference>